<feature type="domain" description="BTB" evidence="1">
    <location>
        <begin position="148"/>
        <end position="234"/>
    </location>
</feature>
<dbReference type="OrthoDB" id="2130750at2759"/>
<protein>
    <recommendedName>
        <fullName evidence="1">BTB domain-containing protein</fullName>
    </recommendedName>
</protein>
<dbReference type="CDD" id="cd18186">
    <property type="entry name" value="BTB_POZ_ZBTB_KLHL-like"/>
    <property type="match status" value="1"/>
</dbReference>
<evidence type="ECO:0000313" key="3">
    <source>
        <dbReference type="Proteomes" id="UP000027222"/>
    </source>
</evidence>
<dbReference type="PANTHER" id="PTHR24410:SF23">
    <property type="entry name" value="BTB DOMAIN-CONTAINING PROTEIN-RELATED"/>
    <property type="match status" value="1"/>
</dbReference>
<dbReference type="SMART" id="SM00225">
    <property type="entry name" value="BTB"/>
    <property type="match status" value="1"/>
</dbReference>
<reference evidence="3" key="1">
    <citation type="journal article" date="2014" name="Proc. Natl. Acad. Sci. U.S.A.">
        <title>Extensive sampling of basidiomycete genomes demonstrates inadequacy of the white-rot/brown-rot paradigm for wood decay fungi.</title>
        <authorList>
            <person name="Riley R."/>
            <person name="Salamov A.A."/>
            <person name="Brown D.W."/>
            <person name="Nagy L.G."/>
            <person name="Floudas D."/>
            <person name="Held B.W."/>
            <person name="Levasseur A."/>
            <person name="Lombard V."/>
            <person name="Morin E."/>
            <person name="Otillar R."/>
            <person name="Lindquist E.A."/>
            <person name="Sun H."/>
            <person name="LaButti K.M."/>
            <person name="Schmutz J."/>
            <person name="Jabbour D."/>
            <person name="Luo H."/>
            <person name="Baker S.E."/>
            <person name="Pisabarro A.G."/>
            <person name="Walton J.D."/>
            <person name="Blanchette R.A."/>
            <person name="Henrissat B."/>
            <person name="Martin F."/>
            <person name="Cullen D."/>
            <person name="Hibbett D.S."/>
            <person name="Grigoriev I.V."/>
        </authorList>
    </citation>
    <scope>NUCLEOTIDE SEQUENCE [LARGE SCALE GENOMIC DNA]</scope>
    <source>
        <strain evidence="3">CBS 339.88</strain>
    </source>
</reference>
<dbReference type="Pfam" id="PF00651">
    <property type="entry name" value="BTB"/>
    <property type="match status" value="1"/>
</dbReference>
<name>A0A067SK37_GALM3</name>
<dbReference type="Gene3D" id="3.30.710.10">
    <property type="entry name" value="Potassium Channel Kv1.1, Chain A"/>
    <property type="match status" value="1"/>
</dbReference>
<dbReference type="InterPro" id="IPR000210">
    <property type="entry name" value="BTB/POZ_dom"/>
</dbReference>
<accession>A0A067SK37</accession>
<dbReference type="HOGENOM" id="CLU_026508_0_0_1"/>
<dbReference type="InterPro" id="IPR051481">
    <property type="entry name" value="BTB-POZ/Galectin-3-binding"/>
</dbReference>
<evidence type="ECO:0000259" key="1">
    <source>
        <dbReference type="PROSITE" id="PS50097"/>
    </source>
</evidence>
<dbReference type="SUPFAM" id="SSF54695">
    <property type="entry name" value="POZ domain"/>
    <property type="match status" value="1"/>
</dbReference>
<organism evidence="2 3">
    <name type="scientific">Galerina marginata (strain CBS 339.88)</name>
    <dbReference type="NCBI Taxonomy" id="685588"/>
    <lineage>
        <taxon>Eukaryota</taxon>
        <taxon>Fungi</taxon>
        <taxon>Dikarya</taxon>
        <taxon>Basidiomycota</taxon>
        <taxon>Agaricomycotina</taxon>
        <taxon>Agaricomycetes</taxon>
        <taxon>Agaricomycetidae</taxon>
        <taxon>Agaricales</taxon>
        <taxon>Agaricineae</taxon>
        <taxon>Strophariaceae</taxon>
        <taxon>Galerina</taxon>
    </lineage>
</organism>
<dbReference type="EMBL" id="KL142410">
    <property type="protein sequence ID" value="KDR68074.1"/>
    <property type="molecule type" value="Genomic_DNA"/>
</dbReference>
<gene>
    <name evidence="2" type="ORF">GALMADRAFT_1051061</name>
</gene>
<keyword evidence="3" id="KW-1185">Reference proteome</keyword>
<dbReference type="AlphaFoldDB" id="A0A067SK37"/>
<dbReference type="InterPro" id="IPR011333">
    <property type="entry name" value="SKP1/BTB/POZ_sf"/>
</dbReference>
<dbReference type="Proteomes" id="UP000027222">
    <property type="component" value="Unassembled WGS sequence"/>
</dbReference>
<sequence length="578" mass="65452">MDSIREKAALTWRDDLKSLLLNAKSYYPDVVWEIQAQEQEDEKGVCRESLHKVWGHQAVIHARAPQRLRSLFLPNPEETWTGAPGAATLSDPSICHCLKVPGHQDHELFIEGLQYFYTAELDPGTSSQTLLDELLEDFVTISRTQRFSDVEIHVMSPSDLEVNYPAAPTIFYSHRFILSSRSTYFRNIIASSSRKDTANPYKPLIIQLPYPLFTPASINVLLRYIYTGTLERSLKSEDYLSTAFSILRGAEYLALPALKELIIGQIILEMLHGLFLAPLSNVAYMKLTSGQWTNMEALGCRCSKCAHRAPLVLQLSLADDTKNDMLERGARRALVALVGEGWKTEQLFNLPIDTKRSILDSIQAIITPSNVLPLLFAVENALRRPHTTQPDYLEQPMIYAVRDLVEKCLCSYPQACFQSKAWDDILQEGEKDVEFCSGSDREDRVGWVMKALLRGADLDNWAVVHPIVMALRNPRTRRQASALIPANIFFKAETKAEDVITQRECTPSPKGRQSPEFSLRHIATRISFYSNASSRTNSTDYGIYYTRMALSQETIDRRDAGSPITRKSSFDSFWAQEL</sequence>
<dbReference type="PANTHER" id="PTHR24410">
    <property type="entry name" value="HL07962P-RELATED"/>
    <property type="match status" value="1"/>
</dbReference>
<evidence type="ECO:0000313" key="2">
    <source>
        <dbReference type="EMBL" id="KDR68074.1"/>
    </source>
</evidence>
<proteinExistence type="predicted"/>
<dbReference type="STRING" id="685588.A0A067SK37"/>
<dbReference type="PROSITE" id="PS50097">
    <property type="entry name" value="BTB"/>
    <property type="match status" value="1"/>
</dbReference>